<feature type="coiled-coil region" evidence="4">
    <location>
        <begin position="335"/>
        <end position="369"/>
    </location>
</feature>
<dbReference type="InterPro" id="IPR038729">
    <property type="entry name" value="Rad50/SbcC_AAA"/>
</dbReference>
<comment type="subunit">
    <text evidence="2">Heterodimer of SbcC and SbcD.</text>
</comment>
<dbReference type="GO" id="GO:0006302">
    <property type="term" value="P:double-strand break repair"/>
    <property type="evidence" value="ECO:0007669"/>
    <property type="project" value="InterPro"/>
</dbReference>
<dbReference type="SUPFAM" id="SSF52540">
    <property type="entry name" value="P-loop containing nucleoside triphosphate hydrolases"/>
    <property type="match status" value="1"/>
</dbReference>
<evidence type="ECO:0000256" key="3">
    <source>
        <dbReference type="ARBA" id="ARBA00013368"/>
    </source>
</evidence>
<dbReference type="GO" id="GO:0016887">
    <property type="term" value="F:ATP hydrolysis activity"/>
    <property type="evidence" value="ECO:0007669"/>
    <property type="project" value="InterPro"/>
</dbReference>
<dbReference type="RefSeq" id="WP_012634519.1">
    <property type="nucleotide sequence ID" value="NC_011898.1"/>
</dbReference>
<feature type="coiled-coil region" evidence="4">
    <location>
        <begin position="548"/>
        <end position="575"/>
    </location>
</feature>
<dbReference type="PANTHER" id="PTHR32114">
    <property type="entry name" value="ABC TRANSPORTER ABCH.3"/>
    <property type="match status" value="1"/>
</dbReference>
<evidence type="ECO:0000313" key="7">
    <source>
        <dbReference type="Proteomes" id="UP000001349"/>
    </source>
</evidence>
<dbReference type="Gene3D" id="3.40.50.300">
    <property type="entry name" value="P-loop containing nucleotide triphosphate hydrolases"/>
    <property type="match status" value="2"/>
</dbReference>
<evidence type="ECO:0000256" key="4">
    <source>
        <dbReference type="SAM" id="Coils"/>
    </source>
</evidence>
<protein>
    <recommendedName>
        <fullName evidence="3">Nuclease SbcCD subunit C</fullName>
    </recommendedName>
</protein>
<feature type="coiled-coil region" evidence="4">
    <location>
        <begin position="771"/>
        <end position="805"/>
    </location>
</feature>
<reference evidence="6 7" key="1">
    <citation type="submission" date="2009-01" db="EMBL/GenBank/DDBJ databases">
        <title>Complete sequence of Clostridium cellulolyticum H10.</title>
        <authorList>
            <consortium name="US DOE Joint Genome Institute"/>
            <person name="Lucas S."/>
            <person name="Copeland A."/>
            <person name="Lapidus A."/>
            <person name="Glavina del Rio T."/>
            <person name="Dalin E."/>
            <person name="Tice H."/>
            <person name="Bruce D."/>
            <person name="Goodwin L."/>
            <person name="Pitluck S."/>
            <person name="Chertkov O."/>
            <person name="Saunders E."/>
            <person name="Brettin T."/>
            <person name="Detter J.C."/>
            <person name="Han C."/>
            <person name="Larimer F."/>
            <person name="Land M."/>
            <person name="Hauser L."/>
            <person name="Kyrpides N."/>
            <person name="Ivanova N."/>
            <person name="Zhou J."/>
            <person name="Richardson P."/>
        </authorList>
    </citation>
    <scope>NUCLEOTIDE SEQUENCE [LARGE SCALE GENOMIC DNA]</scope>
    <source>
        <strain evidence="7">ATCC 35319 / DSM 5812 / JCM 6584 / H10</strain>
    </source>
</reference>
<name>B8I499_RUMCH</name>
<dbReference type="eggNOG" id="COG1196">
    <property type="taxonomic scope" value="Bacteria"/>
</dbReference>
<sequence length="985" mass="113914">MYKLSKIELDNFRVFKGHKTIEFLNRTGSPYNFICIYGSNGSGKTALVDAFEWLATGKLHRIDSDMQVQGKSYEGAILTHIEAYDNDQRANVVAHFIDSNRDTLQYKRNIRIRRDSINDYLSGNCTGSGLSAKQILPYSRVAGFVSAEKPEQRFTSWAGFINPEDQSFSLLTNTYRLRSKIKSALEKTERELGEVTTALVNCNLDAGLVSVLNSDILSYNELYTEILSEEKPIEPLHQNDLGIYQIPDLSSIKAIQLRVSGELERFRSREPIFRQLIDNYPVYHKAEDDLVNIYKVEKIYQERIKKIHQKKEFDTLSRNVGSLYDALTHLLKECTDDINEQIKVSMAQKDKLEKERKTWRQQLEQIEKDTVDLKKYDPNPIYLNAVEQQKVLQNGLASLAQISLYIESHKFEDASTLTTTLSQEFRNEVLEKIHELTLQNDLIQSTIKQRTQISLQIRESESSCNEVIASIEKIRAQITSEQLNACPICKTEFSTTESLLARIEQEFCSKDLAEARAEYNTKDLQLRNFRESYKSMVQSWNIIKQNTSKVLEVKLTDLNKEIEEISVKVEHFNRSIFLLEEQRQLLIAQLNSIIDFTGELTLDVFDLLIKNTYQRLHESHVQKESMLSQICILSERLHAVMLCLPGETKDAQKQLEISLHLLPIQSERINTLKVSTQEYISKVDQLVSMHETLLDFCEVNSDELQTCNTKVSDLVQQQSTLKLIINDYQNLVFKAHLDQQTAIEQVKQQFFNEQNIKDILETKISVSLINILSHETELLNYQNQYKKLIKQKNELNKKVEVVKRAFEKTDNLYNSMCSIQQGVVDQAFAGEMVNEIYRLLEPNKDFPRLSFKIDFNSTERPELYINAHERDMSNSIVLPELIFSTAQLNTISLCIFLSNALSNSRLDSQTLILDDPISSFDDINTVAFSDLLRILCVQNDWQIIFTTHDEKLFRLLQVKLSPEYHNSLFLQFKDKGQLVDIRHLI</sequence>
<evidence type="ECO:0000256" key="1">
    <source>
        <dbReference type="ARBA" id="ARBA00006930"/>
    </source>
</evidence>
<dbReference type="PANTHER" id="PTHR32114:SF2">
    <property type="entry name" value="ABC TRANSPORTER ABCH.3"/>
    <property type="match status" value="1"/>
</dbReference>
<accession>B8I499</accession>
<keyword evidence="7" id="KW-1185">Reference proteome</keyword>
<dbReference type="HOGENOM" id="CLU_291317_0_0_9"/>
<feature type="domain" description="Rad50/SbcC-type AAA" evidence="5">
    <location>
        <begin position="6"/>
        <end position="369"/>
    </location>
</feature>
<dbReference type="EMBL" id="CP001348">
    <property type="protein sequence ID" value="ACL74453.1"/>
    <property type="molecule type" value="Genomic_DNA"/>
</dbReference>
<dbReference type="Proteomes" id="UP000001349">
    <property type="component" value="Chromosome"/>
</dbReference>
<keyword evidence="4" id="KW-0175">Coiled coil</keyword>
<evidence type="ECO:0000259" key="5">
    <source>
        <dbReference type="Pfam" id="PF13476"/>
    </source>
</evidence>
<comment type="similarity">
    <text evidence="1">Belongs to the SMC family. SbcC subfamily.</text>
</comment>
<gene>
    <name evidence="6" type="ordered locus">Ccel_0065</name>
</gene>
<dbReference type="OrthoDB" id="9784297at2"/>
<organism evidence="6 7">
    <name type="scientific">Ruminiclostridium cellulolyticum (strain ATCC 35319 / DSM 5812 / JCM 6584 / H10)</name>
    <name type="common">Clostridium cellulolyticum</name>
    <dbReference type="NCBI Taxonomy" id="394503"/>
    <lineage>
        <taxon>Bacteria</taxon>
        <taxon>Bacillati</taxon>
        <taxon>Bacillota</taxon>
        <taxon>Clostridia</taxon>
        <taxon>Eubacteriales</taxon>
        <taxon>Oscillospiraceae</taxon>
        <taxon>Ruminiclostridium</taxon>
    </lineage>
</organism>
<dbReference type="InterPro" id="IPR027417">
    <property type="entry name" value="P-loop_NTPase"/>
</dbReference>
<evidence type="ECO:0000313" key="6">
    <source>
        <dbReference type="EMBL" id="ACL74453.1"/>
    </source>
</evidence>
<dbReference type="Pfam" id="PF13476">
    <property type="entry name" value="AAA_23"/>
    <property type="match status" value="1"/>
</dbReference>
<dbReference type="KEGG" id="cce:Ccel_0065"/>
<evidence type="ECO:0000256" key="2">
    <source>
        <dbReference type="ARBA" id="ARBA00011322"/>
    </source>
</evidence>
<dbReference type="AlphaFoldDB" id="B8I499"/>
<dbReference type="STRING" id="394503.Ccel_0065"/>
<proteinExistence type="inferred from homology"/>